<dbReference type="PANTHER" id="PTHR31182:SF23">
    <property type="entry name" value="SPLICING FACTOR 3A SUBUNIT"/>
    <property type="match status" value="1"/>
</dbReference>
<feature type="compositionally biased region" description="Acidic residues" evidence="1">
    <location>
        <begin position="253"/>
        <end position="263"/>
    </location>
</feature>
<proteinExistence type="predicted"/>
<dbReference type="Pfam" id="PF10358">
    <property type="entry name" value="NT-C2"/>
    <property type="match status" value="1"/>
</dbReference>
<evidence type="ECO:0000313" key="4">
    <source>
        <dbReference type="RefSeq" id="XP_011076873.1"/>
    </source>
</evidence>
<dbReference type="RefSeq" id="XP_011076873.1">
    <property type="nucleotide sequence ID" value="XM_011078571.2"/>
</dbReference>
<accession>A0A6I9T0Q8</accession>
<dbReference type="InterPro" id="IPR019448">
    <property type="entry name" value="NT-C2"/>
</dbReference>
<dbReference type="PANTHER" id="PTHR31182">
    <property type="entry name" value="C2 NT-TYPE DOMAIN-CONTAINING PROTEIN"/>
    <property type="match status" value="1"/>
</dbReference>
<dbReference type="Proteomes" id="UP000504604">
    <property type="component" value="Linkage group LG4"/>
</dbReference>
<dbReference type="PROSITE" id="PS51840">
    <property type="entry name" value="C2_NT"/>
    <property type="match status" value="1"/>
</dbReference>
<dbReference type="KEGG" id="sind:105161020"/>
<dbReference type="Gramene" id="SIN_1002497.t">
    <property type="protein sequence ID" value="SIN_1002497.t"/>
    <property type="gene ID" value="SIN_1002497"/>
</dbReference>
<evidence type="ECO:0000256" key="1">
    <source>
        <dbReference type="SAM" id="MobiDB-lite"/>
    </source>
</evidence>
<dbReference type="GeneID" id="105161020"/>
<feature type="domain" description="C2 NT-type" evidence="2">
    <location>
        <begin position="9"/>
        <end position="170"/>
    </location>
</feature>
<evidence type="ECO:0000313" key="3">
    <source>
        <dbReference type="Proteomes" id="UP000504604"/>
    </source>
</evidence>
<reference evidence="4" key="1">
    <citation type="submission" date="2025-08" db="UniProtKB">
        <authorList>
            <consortium name="RefSeq"/>
        </authorList>
    </citation>
    <scope>IDENTIFICATION</scope>
</reference>
<dbReference type="AlphaFoldDB" id="A0A6I9T0Q8"/>
<dbReference type="OrthoDB" id="733571at2759"/>
<gene>
    <name evidence="4" type="primary">LOC105161020</name>
</gene>
<name>A0A6I9T0Q8_SESIN</name>
<keyword evidence="3" id="KW-1185">Reference proteome</keyword>
<protein>
    <submittedName>
        <fullName evidence="4">Uncharacterized protein LOC105161020 isoform X1</fullName>
    </submittedName>
</protein>
<dbReference type="InParanoid" id="A0A6I9T0Q8"/>
<evidence type="ECO:0000259" key="2">
    <source>
        <dbReference type="PROSITE" id="PS51840"/>
    </source>
</evidence>
<feature type="region of interest" description="Disordered" evidence="1">
    <location>
        <begin position="229"/>
        <end position="271"/>
    </location>
</feature>
<sequence length="746" mass="84158">MVVKMMKWRPWPPLSSKKFEAKITVHHLGGLFPSPQLQDSSRFSVEIKWKGSKGIGLGSLRRSVRRNFTKEELLGEDGVVHWGEEFRCICSFSTYKEGSFHPWKVSFAVFNGLKQGTNNNVPVVATASLNLSDFASAAEKQDGEVDVPLTIPCAHGDGCISLYLSISLLELRNAEDPPESTIPRPVIYFPRSPCYGEMFSLEKEDISTRKASPIRVNIFKGLSALRSKKEEGSDGRSSDRSEDVEFNYALDTDSLDDSDEGESDEVKQDSRVRKSFSYGTLAYANHAGGSIYSNTSSSEDEDWIYYSHGKSDGAHIYPGDKRIPVAEHSTQQNLKRRLLPWRKRKLSFRSPKVKGEPLLKKYYGEEGGDDIDFDRRQLSSSDESAIRQKTGDNSAANQQYASEFGDDDFAIGIWELKEIISRDGHMKLKTQVFFASIDQRSERAAGESACTALVAVIADWLQSNQDEMPIKSQLDSLIREGSLEWRNLCENETYGERFADKHFDLETVLEAKVRPLSVVPEKSFIGFFHPEGLDDKGFDFLQGAMSFDNIWEEICRCASEMQPCSDPLVYIISWNDHFFVLKVEHDAYYIIDTLGERLYEGCNQAFILKFDRDTMIHQVASETQNSDDKPANDKPEKNRKIEVSTGKEVVAVNDSPGKNEEDSMIVCTGKESCKEYIKSFLAAIPIRELQVDLKKGLMASTPLHHRLQIEFHYTQRLNPVGQHPIAEAVDDTQATLALTQLEPDEL</sequence>
<feature type="compositionally biased region" description="Basic and acidic residues" evidence="1">
    <location>
        <begin position="229"/>
        <end position="243"/>
    </location>
</feature>
<organism evidence="3 4">
    <name type="scientific">Sesamum indicum</name>
    <name type="common">Oriental sesame</name>
    <name type="synonym">Sesamum orientale</name>
    <dbReference type="NCBI Taxonomy" id="4182"/>
    <lineage>
        <taxon>Eukaryota</taxon>
        <taxon>Viridiplantae</taxon>
        <taxon>Streptophyta</taxon>
        <taxon>Embryophyta</taxon>
        <taxon>Tracheophyta</taxon>
        <taxon>Spermatophyta</taxon>
        <taxon>Magnoliopsida</taxon>
        <taxon>eudicotyledons</taxon>
        <taxon>Gunneridae</taxon>
        <taxon>Pentapetalae</taxon>
        <taxon>asterids</taxon>
        <taxon>lamiids</taxon>
        <taxon>Lamiales</taxon>
        <taxon>Pedaliaceae</taxon>
        <taxon>Sesamum</taxon>
    </lineage>
</organism>